<dbReference type="PANTHER" id="PTHR43285">
    <property type="entry name" value="ANTHRANILATE PHOSPHORIBOSYLTRANSFERASE"/>
    <property type="match status" value="1"/>
</dbReference>
<dbReference type="InterPro" id="IPR005940">
    <property type="entry name" value="Anthranilate_Pribosyl_Tfrase"/>
</dbReference>
<dbReference type="RefSeq" id="WP_153487443.1">
    <property type="nucleotide sequence ID" value="NZ_VDEQ01000374.1"/>
</dbReference>
<dbReference type="EMBL" id="VDEQ01000374">
    <property type="protein sequence ID" value="MQS39914.1"/>
    <property type="molecule type" value="Genomic_DNA"/>
</dbReference>
<feature type="domain" description="Glycosyl transferase family 3" evidence="5">
    <location>
        <begin position="74"/>
        <end position="326"/>
    </location>
</feature>
<reference evidence="6 7" key="1">
    <citation type="submission" date="2019-06" db="EMBL/GenBank/DDBJ databases">
        <title>Comparative genomics and metabolomics analyses of clavulanic acid producing Streptomyces species provides insight into specialized metabolism and evolution of beta-lactam biosynthetic gene clusters.</title>
        <authorList>
            <person name="Moore M.A."/>
            <person name="Cruz-Morales P."/>
            <person name="Barona Gomez F."/>
            <person name="Kapil T."/>
        </authorList>
    </citation>
    <scope>NUCLEOTIDE SEQUENCE [LARGE SCALE GENOMIC DNA]</scope>
    <source>
        <strain evidence="6 7">T-272</strain>
    </source>
</reference>
<name>A0ABW9P3A6_9ACTN</name>
<gene>
    <name evidence="6" type="ORF">FFZ77_31340</name>
</gene>
<keyword evidence="4" id="KW-0057">Aromatic amino acid biosynthesis</keyword>
<evidence type="ECO:0000256" key="4">
    <source>
        <dbReference type="ARBA" id="ARBA00023141"/>
    </source>
</evidence>
<dbReference type="SUPFAM" id="SSF52418">
    <property type="entry name" value="Nucleoside phosphorylase/phosphoribosyltransferase catalytic domain"/>
    <property type="match status" value="1"/>
</dbReference>
<evidence type="ECO:0000256" key="3">
    <source>
        <dbReference type="ARBA" id="ARBA00022822"/>
    </source>
</evidence>
<evidence type="ECO:0000256" key="2">
    <source>
        <dbReference type="ARBA" id="ARBA00022679"/>
    </source>
</evidence>
<dbReference type="PANTHER" id="PTHR43285:SF2">
    <property type="entry name" value="ANTHRANILATE PHOSPHORIBOSYLTRANSFERASE"/>
    <property type="match status" value="1"/>
</dbReference>
<accession>A0ABW9P3A6</accession>
<evidence type="ECO:0000313" key="7">
    <source>
        <dbReference type="Proteomes" id="UP000460558"/>
    </source>
</evidence>
<dbReference type="Gene3D" id="3.40.1030.10">
    <property type="entry name" value="Nucleoside phosphorylase/phosphoribosyltransferase catalytic domain"/>
    <property type="match status" value="1"/>
</dbReference>
<dbReference type="Pfam" id="PF00591">
    <property type="entry name" value="Glycos_transf_3"/>
    <property type="match status" value="1"/>
</dbReference>
<organism evidence="6 7">
    <name type="scientific">Streptomyces katsurahamanus</name>
    <dbReference type="NCBI Taxonomy" id="2577098"/>
    <lineage>
        <taxon>Bacteria</taxon>
        <taxon>Bacillati</taxon>
        <taxon>Actinomycetota</taxon>
        <taxon>Actinomycetes</taxon>
        <taxon>Kitasatosporales</taxon>
        <taxon>Streptomycetaceae</taxon>
        <taxon>Streptomyces</taxon>
    </lineage>
</organism>
<evidence type="ECO:0000313" key="6">
    <source>
        <dbReference type="EMBL" id="MQS39914.1"/>
    </source>
</evidence>
<protein>
    <submittedName>
        <fullName evidence="6">Anthranilate phosphoribosyltransferase</fullName>
    </submittedName>
</protein>
<dbReference type="InterPro" id="IPR035902">
    <property type="entry name" value="Nuc_phospho_transferase"/>
</dbReference>
<keyword evidence="1 6" id="KW-0328">Glycosyltransferase</keyword>
<keyword evidence="7" id="KW-1185">Reference proteome</keyword>
<proteinExistence type="predicted"/>
<dbReference type="Proteomes" id="UP000460558">
    <property type="component" value="Unassembled WGS sequence"/>
</dbReference>
<sequence>MHDVLIALLTGNRSVDQRMWRSFWDRLHDGALQPGETVALLTSLSTRMPDQSTLSALLRSLDERRPPVGVRLDDTVNIVGTGGGPRTFNISTASAFVAAAMGVRVVKTGSRAYSSTCGSFDLLERLGIGLTVSYGQTEATLERFGIAFPGHFVYPREVMALAKSILPLDLRTLGGFINKVGPFLAAMPVSAQLVGVSDPSLLPSLRHIAAAVADRKIWLCANDLGIDELVSSVDNVIHTNDGSGEIRLRADAPGRAPGGITELRPTGDDTTVVEHFLDVLSGNGTSLATRTVCWNAAALAVAGGRIEEWPEAIAAAEDALRGGGALDLVNRMRAQPAHRAADPRGVR</sequence>
<evidence type="ECO:0000256" key="1">
    <source>
        <dbReference type="ARBA" id="ARBA00022676"/>
    </source>
</evidence>
<evidence type="ECO:0000259" key="5">
    <source>
        <dbReference type="Pfam" id="PF00591"/>
    </source>
</evidence>
<dbReference type="InterPro" id="IPR000312">
    <property type="entry name" value="Glycosyl_Trfase_fam3"/>
</dbReference>
<dbReference type="GO" id="GO:0016757">
    <property type="term" value="F:glycosyltransferase activity"/>
    <property type="evidence" value="ECO:0007669"/>
    <property type="project" value="UniProtKB-KW"/>
</dbReference>
<keyword evidence="3" id="KW-0028">Amino-acid biosynthesis</keyword>
<keyword evidence="2" id="KW-0808">Transferase</keyword>
<keyword evidence="3" id="KW-0822">Tryptophan biosynthesis</keyword>
<comment type="caution">
    <text evidence="6">The sequence shown here is derived from an EMBL/GenBank/DDBJ whole genome shotgun (WGS) entry which is preliminary data.</text>
</comment>